<sequence length="307" mass="36849">MLDLLKFKITDEVLINTVWNNDLLEYVGKSERLYIDEIKEKQTKKYKNLYFVKNQYQLEISGSIHYFYNDGLHNADDFYIEDCISAIVQIKDIFDIDLSKCKLMNLEYGVNINPIINVTDLINNLIYHEKRQFTRPTTYFSFKLAGNEAYKQIKAYDKSVQFPHECENTFRFEVRTRQFKFIKRLGLFTLQDLTNIEKYNALIASLLNEWDNVLLFDLSKDIDNKFFNTHFWEDILKNGSRNKFNNQKKLYYKKLRPDNLHSNIRNIIERRTKYLKCVHIPTITKVETAQVRIKFSECDYILNKKKQ</sequence>
<evidence type="ECO:0000313" key="1">
    <source>
        <dbReference type="EMBL" id="KAB1158114.1"/>
    </source>
</evidence>
<evidence type="ECO:0008006" key="3">
    <source>
        <dbReference type="Google" id="ProtNLM"/>
    </source>
</evidence>
<evidence type="ECO:0000313" key="2">
    <source>
        <dbReference type="Proteomes" id="UP000490922"/>
    </source>
</evidence>
<comment type="caution">
    <text evidence="1">The sequence shown here is derived from an EMBL/GenBank/DDBJ whole genome shotgun (WGS) entry which is preliminary data.</text>
</comment>
<gene>
    <name evidence="1" type="ORF">F6464_03260</name>
</gene>
<dbReference type="Proteomes" id="UP000490922">
    <property type="component" value="Unassembled WGS sequence"/>
</dbReference>
<keyword evidence="2" id="KW-1185">Reference proteome</keyword>
<organism evidence="1 2">
    <name type="scientific">Flavobacterium luteum</name>
    <dbReference type="NCBI Taxonomy" id="2026654"/>
    <lineage>
        <taxon>Bacteria</taxon>
        <taxon>Pseudomonadati</taxon>
        <taxon>Bacteroidota</taxon>
        <taxon>Flavobacteriia</taxon>
        <taxon>Flavobacteriales</taxon>
        <taxon>Flavobacteriaceae</taxon>
        <taxon>Flavobacterium</taxon>
    </lineage>
</organism>
<reference evidence="1 2" key="1">
    <citation type="submission" date="2019-09" db="EMBL/GenBank/DDBJ databases">
        <title>Flavobacterium sp. nov., isolated from glacier ice.</title>
        <authorList>
            <person name="Liu Q."/>
        </authorList>
    </citation>
    <scope>NUCLEOTIDE SEQUENCE [LARGE SCALE GENOMIC DNA]</scope>
    <source>
        <strain evidence="1 2">NBRC 112527</strain>
    </source>
</reference>
<dbReference type="AlphaFoldDB" id="A0A7J5AKI4"/>
<accession>A0A7J5AKI4</accession>
<name>A0A7J5AKI4_9FLAO</name>
<dbReference type="OrthoDB" id="795069at2"/>
<proteinExistence type="predicted"/>
<dbReference type="RefSeq" id="WP_151106306.1">
    <property type="nucleotide sequence ID" value="NZ_WAEM01000001.1"/>
</dbReference>
<protein>
    <recommendedName>
        <fullName evidence="3">Replication-associated protein G2P N-terminal domain-containing protein</fullName>
    </recommendedName>
</protein>
<dbReference type="EMBL" id="WAEM01000001">
    <property type="protein sequence ID" value="KAB1158114.1"/>
    <property type="molecule type" value="Genomic_DNA"/>
</dbReference>